<feature type="coiled-coil region" evidence="1">
    <location>
        <begin position="120"/>
        <end position="148"/>
    </location>
</feature>
<keyword evidence="4" id="KW-1185">Reference proteome</keyword>
<keyword evidence="2" id="KW-1133">Transmembrane helix</keyword>
<evidence type="ECO:0000256" key="2">
    <source>
        <dbReference type="SAM" id="Phobius"/>
    </source>
</evidence>
<comment type="caution">
    <text evidence="3">The sequence shown here is derived from an EMBL/GenBank/DDBJ whole genome shotgun (WGS) entry which is preliminary data.</text>
</comment>
<gene>
    <name evidence="3" type="ORF">DASC09_060460</name>
</gene>
<evidence type="ECO:0000313" key="4">
    <source>
        <dbReference type="Proteomes" id="UP001360560"/>
    </source>
</evidence>
<evidence type="ECO:0000256" key="1">
    <source>
        <dbReference type="SAM" id="Coils"/>
    </source>
</evidence>
<keyword evidence="2" id="KW-0472">Membrane</keyword>
<sequence length="221" mass="25354">MWCTNLLKRSLTTLPTSSSSSSSTRHGSTLVLSQTRHFHFSRSLLNQNHPRTVVDEPKKYFSWKHPLMYPLVLVFLFGSQVINIINIRKDKKEMQSLYVAKVEVLNQCIDRLGNGEKVSIEKELQKIEKKFKNRKALKERDYKALEELNTESADTSLNGSLDQLFKESLGEETRVVKPLEAAEELNNKQEHVKENVEKIVIRDVPGAMSDAASQRKVPKFL</sequence>
<dbReference type="Pfam" id="PF17254">
    <property type="entry name" value="DUF5321"/>
    <property type="match status" value="1"/>
</dbReference>
<dbReference type="Proteomes" id="UP001360560">
    <property type="component" value="Unassembled WGS sequence"/>
</dbReference>
<dbReference type="AlphaFoldDB" id="A0AAV5QW93"/>
<dbReference type="InterPro" id="IPR035213">
    <property type="entry name" value="DUF5321"/>
</dbReference>
<name>A0AAV5QW93_9ASCO</name>
<keyword evidence="1" id="KW-0175">Coiled coil</keyword>
<dbReference type="RefSeq" id="XP_064855702.1">
    <property type="nucleotide sequence ID" value="XM_064999630.1"/>
</dbReference>
<dbReference type="EMBL" id="BTFZ01000020">
    <property type="protein sequence ID" value="GMM38707.1"/>
    <property type="molecule type" value="Genomic_DNA"/>
</dbReference>
<reference evidence="3 4" key="1">
    <citation type="journal article" date="2023" name="Elife">
        <title>Identification of key yeast species and microbe-microbe interactions impacting larval growth of Drosophila in the wild.</title>
        <authorList>
            <person name="Mure A."/>
            <person name="Sugiura Y."/>
            <person name="Maeda R."/>
            <person name="Honda K."/>
            <person name="Sakurai N."/>
            <person name="Takahashi Y."/>
            <person name="Watada M."/>
            <person name="Katoh T."/>
            <person name="Gotoh A."/>
            <person name="Gotoh Y."/>
            <person name="Taniguchi I."/>
            <person name="Nakamura K."/>
            <person name="Hayashi T."/>
            <person name="Katayama T."/>
            <person name="Uemura T."/>
            <person name="Hattori Y."/>
        </authorList>
    </citation>
    <scope>NUCLEOTIDE SEQUENCE [LARGE SCALE GENOMIC DNA]</scope>
    <source>
        <strain evidence="3 4">SC-9</strain>
    </source>
</reference>
<dbReference type="GeneID" id="90076695"/>
<keyword evidence="2" id="KW-0812">Transmembrane</keyword>
<accession>A0AAV5QW93</accession>
<feature type="transmembrane region" description="Helical" evidence="2">
    <location>
        <begin position="67"/>
        <end position="87"/>
    </location>
</feature>
<organism evidence="3 4">
    <name type="scientific">Saccharomycopsis crataegensis</name>
    <dbReference type="NCBI Taxonomy" id="43959"/>
    <lineage>
        <taxon>Eukaryota</taxon>
        <taxon>Fungi</taxon>
        <taxon>Dikarya</taxon>
        <taxon>Ascomycota</taxon>
        <taxon>Saccharomycotina</taxon>
        <taxon>Saccharomycetes</taxon>
        <taxon>Saccharomycopsidaceae</taxon>
        <taxon>Saccharomycopsis</taxon>
    </lineage>
</organism>
<protein>
    <submittedName>
        <fullName evidence="3">Uncharacterized protein</fullName>
    </submittedName>
</protein>
<evidence type="ECO:0000313" key="3">
    <source>
        <dbReference type="EMBL" id="GMM38707.1"/>
    </source>
</evidence>
<proteinExistence type="predicted"/>